<dbReference type="AlphaFoldDB" id="A0A0M3JML8"/>
<proteinExistence type="predicted"/>
<evidence type="ECO:0000313" key="2">
    <source>
        <dbReference type="Proteomes" id="UP000267096"/>
    </source>
</evidence>
<gene>
    <name evidence="1" type="ORF">ASIM_LOCUS8652</name>
</gene>
<evidence type="ECO:0000313" key="3">
    <source>
        <dbReference type="WBParaSite" id="ASIM_0000890601-mRNA-1"/>
    </source>
</evidence>
<dbReference type="Proteomes" id="UP000267096">
    <property type="component" value="Unassembled WGS sequence"/>
</dbReference>
<dbReference type="EMBL" id="UYRR01024098">
    <property type="protein sequence ID" value="VDK33427.1"/>
    <property type="molecule type" value="Genomic_DNA"/>
</dbReference>
<reference evidence="3" key="1">
    <citation type="submission" date="2017-02" db="UniProtKB">
        <authorList>
            <consortium name="WormBaseParasite"/>
        </authorList>
    </citation>
    <scope>IDENTIFICATION</scope>
</reference>
<keyword evidence="2" id="KW-1185">Reference proteome</keyword>
<organism evidence="3">
    <name type="scientific">Anisakis simplex</name>
    <name type="common">Herring worm</name>
    <dbReference type="NCBI Taxonomy" id="6269"/>
    <lineage>
        <taxon>Eukaryota</taxon>
        <taxon>Metazoa</taxon>
        <taxon>Ecdysozoa</taxon>
        <taxon>Nematoda</taxon>
        <taxon>Chromadorea</taxon>
        <taxon>Rhabditida</taxon>
        <taxon>Spirurina</taxon>
        <taxon>Ascaridomorpha</taxon>
        <taxon>Ascaridoidea</taxon>
        <taxon>Anisakidae</taxon>
        <taxon>Anisakis</taxon>
        <taxon>Anisakis simplex complex</taxon>
    </lineage>
</organism>
<evidence type="ECO:0000313" key="1">
    <source>
        <dbReference type="EMBL" id="VDK33427.1"/>
    </source>
</evidence>
<dbReference type="OrthoDB" id="5875621at2759"/>
<protein>
    <submittedName>
        <fullName evidence="3">ATP-grasp domain-containing protein</fullName>
    </submittedName>
</protein>
<sequence length="100" mass="11403">MKHRKPDIVMFDKDEDRILVFEVSVAFATGMDKQREIKINRYTVNSTELPDELNPPYPPSTNLIGDLQAIYKQGVDFVPVIVGSCGVVNHVIHDKDDFRD</sequence>
<reference evidence="1 2" key="2">
    <citation type="submission" date="2018-11" db="EMBL/GenBank/DDBJ databases">
        <authorList>
            <consortium name="Pathogen Informatics"/>
        </authorList>
    </citation>
    <scope>NUCLEOTIDE SEQUENCE [LARGE SCALE GENOMIC DNA]</scope>
</reference>
<name>A0A0M3JML8_ANISI</name>
<dbReference type="WBParaSite" id="ASIM_0000890601-mRNA-1">
    <property type="protein sequence ID" value="ASIM_0000890601-mRNA-1"/>
    <property type="gene ID" value="ASIM_0000890601"/>
</dbReference>
<accession>A0A0M3JML8</accession>